<proteinExistence type="predicted"/>
<dbReference type="EMBL" id="NIGF01000016">
    <property type="protein sequence ID" value="PQV63063.1"/>
    <property type="molecule type" value="Genomic_DNA"/>
</dbReference>
<dbReference type="Pfam" id="PF04030">
    <property type="entry name" value="ALO"/>
    <property type="match status" value="1"/>
</dbReference>
<evidence type="ECO:0000256" key="1">
    <source>
        <dbReference type="ARBA" id="ARBA00023002"/>
    </source>
</evidence>
<organism evidence="3 4">
    <name type="scientific">Abditibacterium utsteinense</name>
    <dbReference type="NCBI Taxonomy" id="1960156"/>
    <lineage>
        <taxon>Bacteria</taxon>
        <taxon>Pseudomonadati</taxon>
        <taxon>Abditibacteriota</taxon>
        <taxon>Abditibacteriia</taxon>
        <taxon>Abditibacteriales</taxon>
        <taxon>Abditibacteriaceae</taxon>
        <taxon>Abditibacterium</taxon>
    </lineage>
</organism>
<name>A0A2S8SQI8_9BACT</name>
<dbReference type="InterPro" id="IPR010031">
    <property type="entry name" value="FAD_lactone_oxidase-like"/>
</dbReference>
<dbReference type="PANTHER" id="PTHR43762">
    <property type="entry name" value="L-GULONOLACTONE OXIDASE"/>
    <property type="match status" value="1"/>
</dbReference>
<evidence type="ECO:0000313" key="3">
    <source>
        <dbReference type="EMBL" id="PQV63063.1"/>
    </source>
</evidence>
<protein>
    <submittedName>
        <fullName evidence="3">FAD/FMN-containing dehydrogenase</fullName>
    </submittedName>
</protein>
<dbReference type="AlphaFoldDB" id="A0A2S8SQI8"/>
<dbReference type="InterPro" id="IPR007173">
    <property type="entry name" value="ALO_C"/>
</dbReference>
<dbReference type="Pfam" id="PF01565">
    <property type="entry name" value="FAD_binding_4"/>
    <property type="match status" value="1"/>
</dbReference>
<accession>A0A2S8SQI8</accession>
<dbReference type="InterPro" id="IPR016169">
    <property type="entry name" value="FAD-bd_PCMH_sub2"/>
</dbReference>
<evidence type="ECO:0000259" key="2">
    <source>
        <dbReference type="PROSITE" id="PS51387"/>
    </source>
</evidence>
<keyword evidence="4" id="KW-1185">Reference proteome</keyword>
<dbReference type="PANTHER" id="PTHR43762:SF1">
    <property type="entry name" value="D-ARABINONO-1,4-LACTONE OXIDASE"/>
    <property type="match status" value="1"/>
</dbReference>
<dbReference type="GO" id="GO:0016020">
    <property type="term" value="C:membrane"/>
    <property type="evidence" value="ECO:0007669"/>
    <property type="project" value="InterPro"/>
</dbReference>
<sequence length="471" mass="51751">MWKTIEKSKTSIFAPDSTTSFMLKFPERELAGWGRFPRENCRVARAEKGRELREVAQNAPVPTLIARGLGRSYGDAALNLDAGVVLLEKLNRFLDFDEQNGILNAEAGASFASIAETFTSRGWFLPVVPGTKWITLGGAIAADVHGKNHHIDGSLSQFIESFELILASGETLSCSRTENSEAFWVTLGGMGLTGIIASAKLQLMPIESAFVRVSQRQTRDLDETLALLSSDEGFKYSVAWIDCLSSGAEMGRSIVLRGNHALASEIEGAPFEEVSASRRKKVPLDFPDFALTPFTVRAFNAAYYAAHPNGDEIQTFETFFWPLDVISDWNRIYGARGFVQYQCVLPFETARDGLKSLLEKISASNRAAFLGVLKKYGASDEAPLGFAMPGYGLALDLPATPEVRDFAQQLDEITLRFGGRVYLAKDAALSPQSARKMYPRIGEFERIKAQLDPGGRFQSSLSKRLEIGTSL</sequence>
<keyword evidence="1" id="KW-0560">Oxidoreductase</keyword>
<dbReference type="Gene3D" id="3.30.465.10">
    <property type="match status" value="1"/>
</dbReference>
<evidence type="ECO:0000313" key="4">
    <source>
        <dbReference type="Proteomes" id="UP000237684"/>
    </source>
</evidence>
<dbReference type="InterPro" id="IPR036318">
    <property type="entry name" value="FAD-bd_PCMH-like_sf"/>
</dbReference>
<dbReference type="GO" id="GO:0071949">
    <property type="term" value="F:FAD binding"/>
    <property type="evidence" value="ECO:0007669"/>
    <property type="project" value="InterPro"/>
</dbReference>
<dbReference type="GO" id="GO:0003885">
    <property type="term" value="F:D-arabinono-1,4-lactone oxidase activity"/>
    <property type="evidence" value="ECO:0007669"/>
    <property type="project" value="InterPro"/>
</dbReference>
<dbReference type="SUPFAM" id="SSF56176">
    <property type="entry name" value="FAD-binding/transporter-associated domain-like"/>
    <property type="match status" value="1"/>
</dbReference>
<dbReference type="InParanoid" id="A0A2S8SQI8"/>
<dbReference type="PROSITE" id="PS51387">
    <property type="entry name" value="FAD_PCMH"/>
    <property type="match status" value="1"/>
</dbReference>
<gene>
    <name evidence="3" type="ORF">B1R32_11640</name>
</gene>
<dbReference type="Proteomes" id="UP000237684">
    <property type="component" value="Unassembled WGS sequence"/>
</dbReference>
<dbReference type="InterPro" id="IPR016166">
    <property type="entry name" value="FAD-bd_PCMH"/>
</dbReference>
<reference evidence="3 4" key="1">
    <citation type="journal article" date="2018" name="Syst. Appl. Microbiol.">
        <title>Abditibacterium utsteinense sp. nov., the first cultivated member of candidate phylum FBP, isolated from ice-free Antarctic soil samples.</title>
        <authorList>
            <person name="Tahon G."/>
            <person name="Tytgat B."/>
            <person name="Lebbe L."/>
            <person name="Carlier A."/>
            <person name="Willems A."/>
        </authorList>
    </citation>
    <scope>NUCLEOTIDE SEQUENCE [LARGE SCALE GENOMIC DNA]</scope>
    <source>
        <strain evidence="3 4">LMG 29911</strain>
    </source>
</reference>
<dbReference type="InterPro" id="IPR006094">
    <property type="entry name" value="Oxid_FAD_bind_N"/>
</dbReference>
<feature type="domain" description="FAD-binding PCMH-type" evidence="2">
    <location>
        <begin position="36"/>
        <end position="206"/>
    </location>
</feature>
<comment type="caution">
    <text evidence="3">The sequence shown here is derived from an EMBL/GenBank/DDBJ whole genome shotgun (WGS) entry which is preliminary data.</text>
</comment>